<dbReference type="OrthoDB" id="40009at2759"/>
<evidence type="ECO:0000313" key="2">
    <source>
        <dbReference type="Proteomes" id="UP000037460"/>
    </source>
</evidence>
<accession>A0A0M0K131</accession>
<keyword evidence="2" id="KW-1185">Reference proteome</keyword>
<organism evidence="1 2">
    <name type="scientific">Chrysochromulina tobinii</name>
    <dbReference type="NCBI Taxonomy" id="1460289"/>
    <lineage>
        <taxon>Eukaryota</taxon>
        <taxon>Haptista</taxon>
        <taxon>Haptophyta</taxon>
        <taxon>Prymnesiophyceae</taxon>
        <taxon>Prymnesiales</taxon>
        <taxon>Chrysochromulinaceae</taxon>
        <taxon>Chrysochromulina</taxon>
    </lineage>
</organism>
<comment type="caution">
    <text evidence="1">The sequence shown here is derived from an EMBL/GenBank/DDBJ whole genome shotgun (WGS) entry which is preliminary data.</text>
</comment>
<name>A0A0M0K131_9EUKA</name>
<proteinExistence type="predicted"/>
<dbReference type="AlphaFoldDB" id="A0A0M0K131"/>
<dbReference type="Proteomes" id="UP000037460">
    <property type="component" value="Unassembled WGS sequence"/>
</dbReference>
<reference evidence="2" key="1">
    <citation type="journal article" date="2015" name="PLoS Genet.">
        <title>Genome Sequence and Transcriptome Analyses of Chrysochromulina tobin: Metabolic Tools for Enhanced Algal Fitness in the Prominent Order Prymnesiales (Haptophyceae).</title>
        <authorList>
            <person name="Hovde B.T."/>
            <person name="Deodato C.R."/>
            <person name="Hunsperger H.M."/>
            <person name="Ryken S.A."/>
            <person name="Yost W."/>
            <person name="Jha R.K."/>
            <person name="Patterson J."/>
            <person name="Monnat R.J. Jr."/>
            <person name="Barlow S.B."/>
            <person name="Starkenburg S.R."/>
            <person name="Cattolico R.A."/>
        </authorList>
    </citation>
    <scope>NUCLEOTIDE SEQUENCE</scope>
    <source>
        <strain evidence="2">CCMP291</strain>
    </source>
</reference>
<evidence type="ECO:0000313" key="1">
    <source>
        <dbReference type="EMBL" id="KOO32098.1"/>
    </source>
</evidence>
<gene>
    <name evidence="1" type="ORF">Ctob_011467</name>
</gene>
<protein>
    <submittedName>
        <fullName evidence="1">Uncharacterized protein</fullName>
    </submittedName>
</protein>
<sequence>MAIFYADVEAAKTELAAAQKFAGNAGSDLVAVGLGNAFKLASEGQAMVVPGKSELMAAGAPEDAQPMGQEVPLFFCTELRTDESGLPLFMSHSDCAAAVGAAWRSMEISPLALQGVVEQLAAVSDPETCGFSFVPPTASLKHIQQYLGNGIYMREVKEGE</sequence>
<dbReference type="EMBL" id="JWZX01001849">
    <property type="protein sequence ID" value="KOO32098.1"/>
    <property type="molecule type" value="Genomic_DNA"/>
</dbReference>